<evidence type="ECO:0000256" key="15">
    <source>
        <dbReference type="ARBA" id="ARBA00022840"/>
    </source>
</evidence>
<dbReference type="InterPro" id="IPR003439">
    <property type="entry name" value="ABC_transporter-like_ATP-bd"/>
</dbReference>
<evidence type="ECO:0000256" key="4">
    <source>
        <dbReference type="ARBA" id="ARBA00004520"/>
    </source>
</evidence>
<feature type="transmembrane region" description="Helical" evidence="31">
    <location>
        <begin position="1040"/>
        <end position="1059"/>
    </location>
</feature>
<dbReference type="PRINTS" id="PR01851">
    <property type="entry name" value="CYSFIBREGLTR"/>
</dbReference>
<dbReference type="Pfam" id="PF00005">
    <property type="entry name" value="ABC_tran"/>
    <property type="match status" value="2"/>
</dbReference>
<evidence type="ECO:0000259" key="33">
    <source>
        <dbReference type="PROSITE" id="PS50929"/>
    </source>
</evidence>
<evidence type="ECO:0000256" key="14">
    <source>
        <dbReference type="ARBA" id="ARBA00022824"/>
    </source>
</evidence>
<evidence type="ECO:0000256" key="5">
    <source>
        <dbReference type="ARBA" id="ARBA00009118"/>
    </source>
</evidence>
<keyword evidence="14" id="KW-0256">Endoplasmic reticulum</keyword>
<keyword evidence="21" id="KW-0868">Chloride</keyword>
<evidence type="ECO:0000256" key="28">
    <source>
        <dbReference type="ARBA" id="ARBA00034073"/>
    </source>
</evidence>
<comment type="catalytic activity">
    <reaction evidence="28">
        <text>ATP + H2O + closed Cl(-) channel = ADP + phosphate + open Cl(-) channel.</text>
        <dbReference type="EC" id="5.6.1.6"/>
    </reaction>
</comment>
<evidence type="ECO:0000256" key="1">
    <source>
        <dbReference type="ARBA" id="ARBA00004195"/>
    </source>
</evidence>
<keyword evidence="13" id="KW-0967">Endosome</keyword>
<comment type="similarity">
    <text evidence="5">Belongs to the ABC transporter superfamily. ABCC family. CFTR transporter (TC 3.A.1.202) subfamily.</text>
</comment>
<protein>
    <recommendedName>
        <fullName evidence="8">Cystic fibrosis transmembrane conductance regulator</fullName>
        <ecNumber evidence="7">5.6.1.6</ecNumber>
    </recommendedName>
    <alternativeName>
        <fullName evidence="25">ATP-binding cassette sub-family C member 7</fullName>
    </alternativeName>
    <alternativeName>
        <fullName evidence="26">Channel conductance-controlling ATPase</fullName>
    </alternativeName>
    <alternativeName>
        <fullName evidence="27">cAMP-dependent chloride channel</fullName>
    </alternativeName>
</protein>
<keyword evidence="16 31" id="KW-1133">Transmembrane helix</keyword>
<keyword evidence="19" id="KW-0869">Chloride channel</keyword>
<evidence type="ECO:0000256" key="30">
    <source>
        <dbReference type="ARBA" id="ARBA00048778"/>
    </source>
</evidence>
<feature type="domain" description="ABC transporter" evidence="32">
    <location>
        <begin position="407"/>
        <end position="630"/>
    </location>
</feature>
<keyword evidence="20" id="KW-0325">Glycoprotein</keyword>
<evidence type="ECO:0000256" key="9">
    <source>
        <dbReference type="ARBA" id="ARBA00022448"/>
    </source>
</evidence>
<feature type="transmembrane region" description="Helical" evidence="31">
    <location>
        <begin position="921"/>
        <end position="942"/>
    </location>
</feature>
<dbReference type="PROSITE" id="PS50893">
    <property type="entry name" value="ABC_TRANSPORTER_2"/>
    <property type="match status" value="2"/>
</dbReference>
<evidence type="ECO:0000256" key="20">
    <source>
        <dbReference type="ARBA" id="ARBA00023180"/>
    </source>
</evidence>
<evidence type="ECO:0000256" key="10">
    <source>
        <dbReference type="ARBA" id="ARBA00022553"/>
    </source>
</evidence>
<dbReference type="InterPro" id="IPR050173">
    <property type="entry name" value="ABC_transporter_C-like"/>
</dbReference>
<dbReference type="PANTHER" id="PTHR24223:SF456">
    <property type="entry name" value="MULTIDRUG RESISTANCE-ASSOCIATED PROTEIN LETHAL(2)03659"/>
    <property type="match status" value="1"/>
</dbReference>
<dbReference type="PROSITE" id="PS50929">
    <property type="entry name" value="ABC_TM1F"/>
    <property type="match status" value="2"/>
</dbReference>
<keyword evidence="10" id="KW-0597">Phosphoprotein</keyword>
<evidence type="ECO:0000256" key="6">
    <source>
        <dbReference type="ARBA" id="ARBA00009726"/>
    </source>
</evidence>
<keyword evidence="12" id="KW-0547">Nucleotide-binding</keyword>
<evidence type="ECO:0000256" key="21">
    <source>
        <dbReference type="ARBA" id="ARBA00023214"/>
    </source>
</evidence>
<evidence type="ECO:0000256" key="25">
    <source>
        <dbReference type="ARBA" id="ARBA00029720"/>
    </source>
</evidence>
<keyword evidence="18 31" id="KW-0472">Membrane</keyword>
<proteinExistence type="inferred from homology"/>
<dbReference type="EC" id="5.6.1.6" evidence="7"/>
<evidence type="ECO:0000256" key="24">
    <source>
        <dbReference type="ARBA" id="ARBA00024167"/>
    </source>
</evidence>
<feature type="domain" description="ABC transmembrane type-1" evidence="33">
    <location>
        <begin position="850"/>
        <end position="1093"/>
    </location>
</feature>
<dbReference type="InterPro" id="IPR017871">
    <property type="entry name" value="ABC_transporter-like_CS"/>
</dbReference>
<evidence type="ECO:0000256" key="3">
    <source>
        <dbReference type="ARBA" id="ARBA00004477"/>
    </source>
</evidence>
<dbReference type="SUPFAM" id="SSF52540">
    <property type="entry name" value="P-loop containing nucleoside triphosphate hydrolases"/>
    <property type="match status" value="2"/>
</dbReference>
<dbReference type="Pfam" id="PF00664">
    <property type="entry name" value="ABC_membrane"/>
    <property type="match status" value="2"/>
</dbReference>
<dbReference type="CDD" id="cd18593">
    <property type="entry name" value="ABC_6TM_MRP4_D1_like"/>
    <property type="match status" value="1"/>
</dbReference>
<feature type="domain" description="ABC transporter" evidence="32">
    <location>
        <begin position="1130"/>
        <end position="1364"/>
    </location>
</feature>
<gene>
    <name evidence="34" type="ORF">CVLEPA_LOCUS8232</name>
</gene>
<comment type="catalytic activity">
    <reaction evidence="29">
        <text>hydrogencarbonate(in) = hydrogencarbonate(out)</text>
        <dbReference type="Rhea" id="RHEA:28695"/>
        <dbReference type="ChEBI" id="CHEBI:17544"/>
    </reaction>
</comment>
<comment type="caution">
    <text evidence="34">The sequence shown here is derived from an EMBL/GenBank/DDBJ whole genome shotgun (WGS) entry which is preliminary data.</text>
</comment>
<evidence type="ECO:0000256" key="12">
    <source>
        <dbReference type="ARBA" id="ARBA00022741"/>
    </source>
</evidence>
<evidence type="ECO:0000313" key="34">
    <source>
        <dbReference type="EMBL" id="CAK8678304.1"/>
    </source>
</evidence>
<comment type="catalytic activity">
    <reaction evidence="24">
        <text>chloride(in) = chloride(out)</text>
        <dbReference type="Rhea" id="RHEA:29823"/>
        <dbReference type="ChEBI" id="CHEBI:17996"/>
    </reaction>
</comment>
<evidence type="ECO:0000256" key="23">
    <source>
        <dbReference type="ARBA" id="ARBA00023303"/>
    </source>
</evidence>
<dbReference type="InterPro" id="IPR036640">
    <property type="entry name" value="ABC1_TM_sf"/>
</dbReference>
<evidence type="ECO:0000256" key="16">
    <source>
        <dbReference type="ARBA" id="ARBA00022989"/>
    </source>
</evidence>
<feature type="transmembrane region" description="Helical" evidence="31">
    <location>
        <begin position="202"/>
        <end position="225"/>
    </location>
</feature>
<keyword evidence="17" id="KW-0406">Ion transport</keyword>
<dbReference type="InterPro" id="IPR009147">
    <property type="entry name" value="CFTR/ABCC7"/>
</dbReference>
<evidence type="ECO:0000256" key="27">
    <source>
        <dbReference type="ARBA" id="ARBA00033163"/>
    </source>
</evidence>
<dbReference type="InterPro" id="IPR003593">
    <property type="entry name" value="AAA+_ATPase"/>
</dbReference>
<evidence type="ECO:0000259" key="32">
    <source>
        <dbReference type="PROSITE" id="PS50893"/>
    </source>
</evidence>
<evidence type="ECO:0000256" key="2">
    <source>
        <dbReference type="ARBA" id="ARBA00004424"/>
    </source>
</evidence>
<evidence type="ECO:0000256" key="22">
    <source>
        <dbReference type="ARBA" id="ARBA00023235"/>
    </source>
</evidence>
<keyword evidence="9" id="KW-0813">Transport</keyword>
<evidence type="ECO:0000256" key="17">
    <source>
        <dbReference type="ARBA" id="ARBA00023065"/>
    </source>
</evidence>
<dbReference type="SMART" id="SM00382">
    <property type="entry name" value="AAA"/>
    <property type="match status" value="2"/>
</dbReference>
<dbReference type="InterPro" id="IPR027417">
    <property type="entry name" value="P-loop_NTPase"/>
</dbReference>
<evidence type="ECO:0000256" key="13">
    <source>
        <dbReference type="ARBA" id="ARBA00022753"/>
    </source>
</evidence>
<evidence type="ECO:0000256" key="8">
    <source>
        <dbReference type="ARBA" id="ARBA00016668"/>
    </source>
</evidence>
<accession>A0ABP0FIL3</accession>
<dbReference type="CDD" id="cd03244">
    <property type="entry name" value="ABCC_MRP_domain2"/>
    <property type="match status" value="1"/>
</dbReference>
<keyword evidence="22" id="KW-0413">Isomerase</keyword>
<feature type="domain" description="ABC transmembrane type-1" evidence="33">
    <location>
        <begin position="97"/>
        <end position="372"/>
    </location>
</feature>
<name>A0ABP0FIL3_CLALP</name>
<evidence type="ECO:0000256" key="26">
    <source>
        <dbReference type="ARBA" id="ARBA00031358"/>
    </source>
</evidence>
<feature type="transmembrane region" description="Helical" evidence="31">
    <location>
        <begin position="765"/>
        <end position="788"/>
    </location>
</feature>
<keyword evidence="15" id="KW-0067">ATP-binding</keyword>
<evidence type="ECO:0000256" key="7">
    <source>
        <dbReference type="ARBA" id="ARBA00012195"/>
    </source>
</evidence>
<dbReference type="InterPro" id="IPR030240">
    <property type="entry name" value="ABCC4_TMD1"/>
</dbReference>
<comment type="catalytic activity">
    <reaction evidence="30">
        <text>ATP + H2O = ADP + phosphate + H(+)</text>
        <dbReference type="Rhea" id="RHEA:13065"/>
        <dbReference type="ChEBI" id="CHEBI:15377"/>
        <dbReference type="ChEBI" id="CHEBI:15378"/>
        <dbReference type="ChEBI" id="CHEBI:30616"/>
        <dbReference type="ChEBI" id="CHEBI:43474"/>
        <dbReference type="ChEBI" id="CHEBI:456216"/>
    </reaction>
    <physiologicalReaction direction="left-to-right" evidence="30">
        <dbReference type="Rhea" id="RHEA:13066"/>
    </physiologicalReaction>
</comment>
<evidence type="ECO:0000256" key="18">
    <source>
        <dbReference type="ARBA" id="ARBA00023136"/>
    </source>
</evidence>
<dbReference type="CDD" id="cd03250">
    <property type="entry name" value="ABCC_MRP_domain1"/>
    <property type="match status" value="1"/>
</dbReference>
<feature type="transmembrane region" description="Helical" evidence="31">
    <location>
        <begin position="129"/>
        <end position="153"/>
    </location>
</feature>
<keyword evidence="23" id="KW-0407">Ion channel</keyword>
<evidence type="ECO:0000256" key="19">
    <source>
        <dbReference type="ARBA" id="ARBA00023173"/>
    </source>
</evidence>
<comment type="subcellular location">
    <subcellularLocation>
        <location evidence="2">Apical cell membrane</location>
        <topology evidence="2">Multi-pass membrane protein</topology>
    </subcellularLocation>
    <subcellularLocation>
        <location evidence="4">Early endosome membrane</location>
        <topology evidence="4">Multi-pass membrane protein</topology>
    </subcellularLocation>
    <subcellularLocation>
        <location evidence="3">Endoplasmic reticulum membrane</location>
        <topology evidence="3">Multi-pass membrane protein</topology>
    </subcellularLocation>
    <subcellularLocation>
        <location evidence="1">Recycling endosome membrane</location>
        <topology evidence="1">Multi-pass membrane protein</topology>
    </subcellularLocation>
</comment>
<keyword evidence="11 31" id="KW-0812">Transmembrane</keyword>
<dbReference type="Proteomes" id="UP001642483">
    <property type="component" value="Unassembled WGS sequence"/>
</dbReference>
<keyword evidence="35" id="KW-1185">Reference proteome</keyword>
<feature type="transmembrane region" description="Helical" evidence="31">
    <location>
        <begin position="313"/>
        <end position="337"/>
    </location>
</feature>
<sequence>MEKEKKKSKRNPMNQANLLSFITFSWMNDFFRKGYKENLQEHDMYPILKNDSSDVITSRLKRKWKQEIESARRNNKTPSLLLAVVKTYWFDWVTYGVFGLIEETLHIFTPLFIGGLLSYFEGKETLTGAYMYATGICLILIGLTLIHHIYFYYLQRLGWHIRAGMCALMYKKTLKLSQKSLAATTTGQIVNLGSTDVMRFDFVTLFLHYLILAPLQAIVVTYLLWRYLGASSLIGLAIIFLVSVGQSIMGRQFGRIRAKMALLTDERIRVMNEVITAMRIVKMYTWETSFQKFVDKIRRREVKKVLSSSILKACNFSMMFLSTKLVALASFTSYVVAGGHLTASNVFPALSLYNVVRVSMGIFFPLAIEKYSESIVSLKRIQDFLLLDEQDIEKEKLPAHSDTECSVVIRDFTASWSDENEPTLSDVNVEVKSGQLLAVIGPVGSGKSSLLSAILHELKPKLGDMEVKGQVVYAGQVPWVFSGTVRENILFGEEYDSLRYGAVIKACALTKDLEALAFSDQTLVGERGVTLSGGQKARINLARAAYREKSDIILLDDPLSAVDAAVAAQLFHDCICGYMREKVRVLVTHQLQFLKGADQVLILKEGAVAGLGTYEELQAKGTDFAALLHKDEEEEKKNDLMLSAALSDDNLNQHHVISEDKIRVGQSLLSLQNLHLMTGSMTDIRVSPDDSDQLIRSFSMSDARPNIKHKNVTNNVQTSKQEESEKMLLNNEQAEFVAPVREEETKVQGSVGWKVYKEYFGTNSCLLFVLILLLLSNHVTFVLCDWWLSIWATKSEVFYSRLELMDYNISMEANASVPYNMTLVGTDGYNSSANEGFTETTDLQFDDTYYIVIFAILTGVFAVLIYARSILQFYYCVISGIHMHDKMFHALLHSHTRFIDTNPVGRILNRFSKDMGQIDEILPATFMDFIYIFFTIITVLILAIIINYFVGIIAIPLVAYFIWLRQYYLKTSRDIKRMEGASRSPVFTHLSSTLQGLTTVRAFKMQEKFEEEFHIRQDAHSAAWFLFLTGSRWLAMRLDAICAIFIGTVAFFSIVFVSMTDVDAGQVGLTLTYSMMLMGMFQWGTRQSAEVENLMTSVERIQEYYKIPPEAAHERPENKPPPGWPQYGIITFDNLSYAHYVDGPDILHRVRLNVKAHEKVGIVGRTGAGKSSLISTLFRLNEYSQGEIYIDGVATSQLGLTDLRSVISIIPQDPILFAGTMRKNLDIFGDYTDAELWKALEQVQLRPLVENLPMKLESALSEAGSNFSVGQRQLVCLARAILRKNKILIIDEATANVDIRTDHLVQEAIRSNFKHCTALTIAHRLHTIIDCDRVMVLDAGEVVEFEEPHLLLNNKDSVFASMVDSTGKAEATSLKDAAKRAYEIRHEVTSDVEDGDRSYMARFLPTPGTYDHLELETNI</sequence>
<dbReference type="PANTHER" id="PTHR24223">
    <property type="entry name" value="ATP-BINDING CASSETTE SUB-FAMILY C"/>
    <property type="match status" value="1"/>
</dbReference>
<evidence type="ECO:0000313" key="35">
    <source>
        <dbReference type="Proteomes" id="UP001642483"/>
    </source>
</evidence>
<dbReference type="SUPFAM" id="SSF90123">
    <property type="entry name" value="ABC transporter transmembrane region"/>
    <property type="match status" value="2"/>
</dbReference>
<evidence type="ECO:0000256" key="31">
    <source>
        <dbReference type="SAM" id="Phobius"/>
    </source>
</evidence>
<evidence type="ECO:0000256" key="29">
    <source>
        <dbReference type="ARBA" id="ARBA00044653"/>
    </source>
</evidence>
<dbReference type="InterPro" id="IPR011527">
    <property type="entry name" value="ABC1_TM_dom"/>
</dbReference>
<feature type="transmembrane region" description="Helical" evidence="31">
    <location>
        <begin position="848"/>
        <end position="867"/>
    </location>
</feature>
<dbReference type="EMBL" id="CAWYQH010000046">
    <property type="protein sequence ID" value="CAK8678304.1"/>
    <property type="molecule type" value="Genomic_DNA"/>
</dbReference>
<dbReference type="PROSITE" id="PS00211">
    <property type="entry name" value="ABC_TRANSPORTER_1"/>
    <property type="match status" value="2"/>
</dbReference>
<organism evidence="34 35">
    <name type="scientific">Clavelina lepadiformis</name>
    <name type="common">Light-bulb sea squirt</name>
    <name type="synonym">Ascidia lepadiformis</name>
    <dbReference type="NCBI Taxonomy" id="159417"/>
    <lineage>
        <taxon>Eukaryota</taxon>
        <taxon>Metazoa</taxon>
        <taxon>Chordata</taxon>
        <taxon>Tunicata</taxon>
        <taxon>Ascidiacea</taxon>
        <taxon>Aplousobranchia</taxon>
        <taxon>Clavelinidae</taxon>
        <taxon>Clavelina</taxon>
    </lineage>
</organism>
<dbReference type="Gene3D" id="3.40.50.300">
    <property type="entry name" value="P-loop containing nucleotide triphosphate hydrolases"/>
    <property type="match status" value="2"/>
</dbReference>
<comment type="similarity">
    <text evidence="6">Belongs to the ABC transporter superfamily. ABCC family. Conjugate transporter (TC 3.A.1.208) subfamily.</text>
</comment>
<feature type="transmembrane region" description="Helical" evidence="31">
    <location>
        <begin position="231"/>
        <end position="250"/>
    </location>
</feature>
<dbReference type="Gene3D" id="1.20.1560.10">
    <property type="entry name" value="ABC transporter type 1, transmembrane domain"/>
    <property type="match status" value="2"/>
</dbReference>
<reference evidence="34 35" key="1">
    <citation type="submission" date="2024-02" db="EMBL/GenBank/DDBJ databases">
        <authorList>
            <person name="Daric V."/>
            <person name="Darras S."/>
        </authorList>
    </citation>
    <scope>NUCLEOTIDE SEQUENCE [LARGE SCALE GENOMIC DNA]</scope>
</reference>
<evidence type="ECO:0000256" key="11">
    <source>
        <dbReference type="ARBA" id="ARBA00022692"/>
    </source>
</evidence>